<gene>
    <name evidence="2" type="ORF">E2C01_049048</name>
</gene>
<dbReference type="AlphaFoldDB" id="A0A5B7GEZ9"/>
<protein>
    <submittedName>
        <fullName evidence="2">Uncharacterized protein</fullName>
    </submittedName>
</protein>
<comment type="caution">
    <text evidence="2">The sequence shown here is derived from an EMBL/GenBank/DDBJ whole genome shotgun (WGS) entry which is preliminary data.</text>
</comment>
<name>A0A5B7GEZ9_PORTR</name>
<evidence type="ECO:0000313" key="2">
    <source>
        <dbReference type="EMBL" id="MPC55114.1"/>
    </source>
</evidence>
<organism evidence="2 3">
    <name type="scientific">Portunus trituberculatus</name>
    <name type="common">Swimming crab</name>
    <name type="synonym">Neptunus trituberculatus</name>
    <dbReference type="NCBI Taxonomy" id="210409"/>
    <lineage>
        <taxon>Eukaryota</taxon>
        <taxon>Metazoa</taxon>
        <taxon>Ecdysozoa</taxon>
        <taxon>Arthropoda</taxon>
        <taxon>Crustacea</taxon>
        <taxon>Multicrustacea</taxon>
        <taxon>Malacostraca</taxon>
        <taxon>Eumalacostraca</taxon>
        <taxon>Eucarida</taxon>
        <taxon>Decapoda</taxon>
        <taxon>Pleocyemata</taxon>
        <taxon>Brachyura</taxon>
        <taxon>Eubrachyura</taxon>
        <taxon>Portunoidea</taxon>
        <taxon>Portunidae</taxon>
        <taxon>Portuninae</taxon>
        <taxon>Portunus</taxon>
    </lineage>
</organism>
<feature type="compositionally biased region" description="Polar residues" evidence="1">
    <location>
        <begin position="1"/>
        <end position="17"/>
    </location>
</feature>
<feature type="region of interest" description="Disordered" evidence="1">
    <location>
        <begin position="1"/>
        <end position="24"/>
    </location>
</feature>
<accession>A0A5B7GEZ9</accession>
<evidence type="ECO:0000313" key="3">
    <source>
        <dbReference type="Proteomes" id="UP000324222"/>
    </source>
</evidence>
<sequence>MPSVQDLPSNAFTQRPSQHLPPVHAYTDFSHFGLPTITSSRISLVPPASSHQGQGQPKDTSTNEEVHEPACLQSRLPNPPGARNGETYVLPHRGSAQY</sequence>
<feature type="region of interest" description="Disordered" evidence="1">
    <location>
        <begin position="43"/>
        <end position="98"/>
    </location>
</feature>
<keyword evidence="3" id="KW-1185">Reference proteome</keyword>
<dbReference type="EMBL" id="VSRR010012906">
    <property type="protein sequence ID" value="MPC55114.1"/>
    <property type="molecule type" value="Genomic_DNA"/>
</dbReference>
<feature type="compositionally biased region" description="Polar residues" evidence="1">
    <location>
        <begin position="49"/>
        <end position="60"/>
    </location>
</feature>
<dbReference type="Proteomes" id="UP000324222">
    <property type="component" value="Unassembled WGS sequence"/>
</dbReference>
<reference evidence="2 3" key="1">
    <citation type="submission" date="2019-05" db="EMBL/GenBank/DDBJ databases">
        <title>Another draft genome of Portunus trituberculatus and its Hox gene families provides insights of decapod evolution.</title>
        <authorList>
            <person name="Jeong J.-H."/>
            <person name="Song I."/>
            <person name="Kim S."/>
            <person name="Choi T."/>
            <person name="Kim D."/>
            <person name="Ryu S."/>
            <person name="Kim W."/>
        </authorList>
    </citation>
    <scope>NUCLEOTIDE SEQUENCE [LARGE SCALE GENOMIC DNA]</scope>
    <source>
        <tissue evidence="2">Muscle</tissue>
    </source>
</reference>
<evidence type="ECO:0000256" key="1">
    <source>
        <dbReference type="SAM" id="MobiDB-lite"/>
    </source>
</evidence>
<proteinExistence type="predicted"/>